<reference evidence="1 2" key="1">
    <citation type="submission" date="2020-08" db="EMBL/GenBank/DDBJ databases">
        <title>Genemic of Streptomyces polyaspartic.</title>
        <authorList>
            <person name="Liu W."/>
        </authorList>
    </citation>
    <scope>NUCLEOTIDE SEQUENCE [LARGE SCALE GENOMIC DNA]</scope>
    <source>
        <strain evidence="1 2">TRM66268-LWL</strain>
    </source>
</reference>
<dbReference type="EMBL" id="JACTVJ010000012">
    <property type="protein sequence ID" value="MBC9715761.1"/>
    <property type="molecule type" value="Genomic_DNA"/>
</dbReference>
<comment type="caution">
    <text evidence="1">The sequence shown here is derived from an EMBL/GenBank/DDBJ whole genome shotgun (WGS) entry which is preliminary data.</text>
</comment>
<sequence length="142" mass="15517">MLDLFDTAAVNALHARYGDVNLYMRTVLHQIEPEHRQAFAASLRTLLGTTGVLAFVELAISAEQYLHDLVERYGAPSGLTRILSTGIRPGSVDRDQALALLGADRFTVLAEGDALVHTTFTLPDGERAQVPAYFMALRHNPA</sequence>
<evidence type="ECO:0000313" key="2">
    <source>
        <dbReference type="Proteomes" id="UP000642284"/>
    </source>
</evidence>
<gene>
    <name evidence="1" type="ORF">H9Y04_24780</name>
</gene>
<keyword evidence="2" id="KW-1185">Reference proteome</keyword>
<protein>
    <recommendedName>
        <fullName evidence="3">S-adenosyl methyltransferase</fullName>
    </recommendedName>
</protein>
<evidence type="ECO:0008006" key="3">
    <source>
        <dbReference type="Google" id="ProtNLM"/>
    </source>
</evidence>
<dbReference type="Gene3D" id="3.40.50.150">
    <property type="entry name" value="Vaccinia Virus protein VP39"/>
    <property type="match status" value="1"/>
</dbReference>
<dbReference type="RefSeq" id="WP_187816222.1">
    <property type="nucleotide sequence ID" value="NZ_JACTVJ010000012.1"/>
</dbReference>
<dbReference type="Proteomes" id="UP000642284">
    <property type="component" value="Unassembled WGS sequence"/>
</dbReference>
<evidence type="ECO:0000313" key="1">
    <source>
        <dbReference type="EMBL" id="MBC9715761.1"/>
    </source>
</evidence>
<name>A0ABR7SJU0_9ACTN</name>
<dbReference type="InterPro" id="IPR029063">
    <property type="entry name" value="SAM-dependent_MTases_sf"/>
</dbReference>
<accession>A0ABR7SJU0</accession>
<organism evidence="1 2">
    <name type="scientific">Streptomyces polyasparticus</name>
    <dbReference type="NCBI Taxonomy" id="2767826"/>
    <lineage>
        <taxon>Bacteria</taxon>
        <taxon>Bacillati</taxon>
        <taxon>Actinomycetota</taxon>
        <taxon>Actinomycetes</taxon>
        <taxon>Kitasatosporales</taxon>
        <taxon>Streptomycetaceae</taxon>
        <taxon>Streptomyces</taxon>
    </lineage>
</organism>
<proteinExistence type="predicted"/>